<dbReference type="InterPro" id="IPR012556">
    <property type="entry name" value="Entericidin"/>
</dbReference>
<evidence type="ECO:0000256" key="4">
    <source>
        <dbReference type="ARBA" id="ARBA00023136"/>
    </source>
</evidence>
<evidence type="ECO:0000256" key="5">
    <source>
        <dbReference type="ARBA" id="ARBA00023139"/>
    </source>
</evidence>
<evidence type="ECO:0000256" key="3">
    <source>
        <dbReference type="ARBA" id="ARBA00022729"/>
    </source>
</evidence>
<proteinExistence type="inferred from homology"/>
<organism evidence="7 8">
    <name type="scientific">Parasulfitobacter algicola</name>
    <dbReference type="NCBI Taxonomy" id="2614809"/>
    <lineage>
        <taxon>Bacteria</taxon>
        <taxon>Pseudomonadati</taxon>
        <taxon>Pseudomonadota</taxon>
        <taxon>Alphaproteobacteria</taxon>
        <taxon>Rhodobacterales</taxon>
        <taxon>Roseobacteraceae</taxon>
        <taxon>Parasulfitobacter</taxon>
    </lineage>
</organism>
<reference evidence="7 8" key="1">
    <citation type="submission" date="2020-06" db="EMBL/GenBank/DDBJ databases">
        <title>Sulfitobacter algicola sp. nov., isolated from green algae.</title>
        <authorList>
            <person name="Wang C."/>
        </authorList>
    </citation>
    <scope>NUCLEOTIDE SEQUENCE [LARGE SCALE GENOMIC DNA]</scope>
    <source>
        <strain evidence="7 8">1151</strain>
    </source>
</reference>
<keyword evidence="4" id="KW-0472">Membrane</keyword>
<dbReference type="EMBL" id="JABUFE010000006">
    <property type="protein sequence ID" value="NSX55514.1"/>
    <property type="molecule type" value="Genomic_DNA"/>
</dbReference>
<evidence type="ECO:0000256" key="6">
    <source>
        <dbReference type="ARBA" id="ARBA00023288"/>
    </source>
</evidence>
<evidence type="ECO:0000256" key="2">
    <source>
        <dbReference type="ARBA" id="ARBA00022475"/>
    </source>
</evidence>
<dbReference type="PROSITE" id="PS51257">
    <property type="entry name" value="PROKAR_LIPOPROTEIN"/>
    <property type="match status" value="1"/>
</dbReference>
<evidence type="ECO:0000256" key="1">
    <source>
        <dbReference type="ARBA" id="ARBA00010296"/>
    </source>
</evidence>
<comment type="caution">
    <text evidence="7">The sequence shown here is derived from an EMBL/GenBank/DDBJ whole genome shotgun (WGS) entry which is preliminary data.</text>
</comment>
<keyword evidence="5" id="KW-0564">Palmitate</keyword>
<sequence length="36" mass="3734">MKKAIIVLILMGLAACNTVDGIGKDIRKAGSTVSNM</sequence>
<protein>
    <submittedName>
        <fullName evidence="7">Entericidin A/B family lipoprotein</fullName>
    </submittedName>
</protein>
<keyword evidence="2" id="KW-1003">Cell membrane</keyword>
<keyword evidence="3" id="KW-0732">Signal</keyword>
<keyword evidence="6 7" id="KW-0449">Lipoprotein</keyword>
<keyword evidence="8" id="KW-1185">Reference proteome</keyword>
<accession>A0ABX2IRJ5</accession>
<evidence type="ECO:0000313" key="7">
    <source>
        <dbReference type="EMBL" id="NSX55514.1"/>
    </source>
</evidence>
<name>A0ABX2IRJ5_9RHOB</name>
<dbReference type="Pfam" id="PF08085">
    <property type="entry name" value="Entericidin"/>
    <property type="match status" value="1"/>
</dbReference>
<evidence type="ECO:0000313" key="8">
    <source>
        <dbReference type="Proteomes" id="UP000777935"/>
    </source>
</evidence>
<dbReference type="Proteomes" id="UP000777935">
    <property type="component" value="Unassembled WGS sequence"/>
</dbReference>
<comment type="similarity">
    <text evidence="1">Belongs to the EcnA/EcnB lipoprotein family.</text>
</comment>
<gene>
    <name evidence="7" type="ORF">HRQ87_11930</name>
</gene>